<keyword evidence="3" id="KW-0548">Nucleotidyltransferase</keyword>
<proteinExistence type="inferred from homology"/>
<accession>A0A915HRD9</accession>
<keyword evidence="3" id="KW-0239">DNA-directed DNA polymerase</keyword>
<evidence type="ECO:0000256" key="3">
    <source>
        <dbReference type="ARBA" id="ARBA00022932"/>
    </source>
</evidence>
<dbReference type="GO" id="GO:0042276">
    <property type="term" value="P:error-prone translesion synthesis"/>
    <property type="evidence" value="ECO:0007669"/>
    <property type="project" value="InterPro"/>
</dbReference>
<evidence type="ECO:0000256" key="4">
    <source>
        <dbReference type="ARBA" id="ARBA00026139"/>
    </source>
</evidence>
<evidence type="ECO:0000313" key="9">
    <source>
        <dbReference type="WBParaSite" id="nRc.2.0.1.t04304-RA"/>
    </source>
</evidence>
<dbReference type="PANTHER" id="PTHR31399:SF0">
    <property type="entry name" value="DNA-DIRECTED PRIMASE_POLYMERASE PROTEIN"/>
    <property type="match status" value="1"/>
</dbReference>
<dbReference type="Proteomes" id="UP000887565">
    <property type="component" value="Unplaced"/>
</dbReference>
<sequence>MSILMNIVSFFDICKVIGPKDPTDLWTDDEDEDDINDKPKSQGRVYFCDLAVYGTNKSMRMFLSRKFGEKKEPFILADDCHFYDPRRADEILCRQILIDSLIEIVDSNESVLLDFVDLDNSMVNDNKAINIWNYSFTTRPFVKMQIERASDMPELDKQVVQYLQDVLLFHNAEDELEYPIIIRDRKITPDGRYLIFNFKNYNFCQNINRRHRSNQIKIVADLTRAVVYQKCYDPECWWFRSNFQPLDRNERLEGEISQFSSKFLSRFNSGEQIWRGFEGKREDYDIEVILKPFSKLNV</sequence>
<keyword evidence="3" id="KW-0808">Transferase</keyword>
<dbReference type="GO" id="GO:0003682">
    <property type="term" value="F:chromatin binding"/>
    <property type="evidence" value="ECO:0007669"/>
    <property type="project" value="TreeGrafter"/>
</dbReference>
<evidence type="ECO:0000256" key="5">
    <source>
        <dbReference type="ARBA" id="ARBA00044677"/>
    </source>
</evidence>
<comment type="catalytic activity">
    <reaction evidence="7">
        <text>DNA(n) + a 2'-deoxyribonucleoside 5'-triphosphate = DNA(n+1) + diphosphate</text>
        <dbReference type="Rhea" id="RHEA:22508"/>
        <dbReference type="Rhea" id="RHEA-COMP:17339"/>
        <dbReference type="Rhea" id="RHEA-COMP:17340"/>
        <dbReference type="ChEBI" id="CHEBI:33019"/>
        <dbReference type="ChEBI" id="CHEBI:61560"/>
        <dbReference type="ChEBI" id="CHEBI:173112"/>
        <dbReference type="EC" id="2.7.7.7"/>
    </reaction>
    <physiologicalReaction direction="left-to-right" evidence="7">
        <dbReference type="Rhea" id="RHEA:22509"/>
    </physiologicalReaction>
</comment>
<dbReference type="PANTHER" id="PTHR31399">
    <property type="entry name" value="DNA-DIRECTED PRIMASE / POLYMERASE PROTEIN"/>
    <property type="match status" value="1"/>
</dbReference>
<evidence type="ECO:0000256" key="1">
    <source>
        <dbReference type="ARBA" id="ARBA00009762"/>
    </source>
</evidence>
<dbReference type="EC" id="2.7.7.102" evidence="6"/>
<evidence type="ECO:0000313" key="8">
    <source>
        <dbReference type="Proteomes" id="UP000887565"/>
    </source>
</evidence>
<comment type="catalytic activity">
    <reaction evidence="5">
        <text>ssDNA + n NTP = ssDNA/pppN(pN)n-1 hybrid + (n-1) diphosphate.</text>
        <dbReference type="EC" id="2.7.7.102"/>
    </reaction>
</comment>
<dbReference type="GO" id="GO:0031297">
    <property type="term" value="P:replication fork processing"/>
    <property type="evidence" value="ECO:0007669"/>
    <property type="project" value="TreeGrafter"/>
</dbReference>
<evidence type="ECO:0000256" key="6">
    <source>
        <dbReference type="ARBA" id="ARBA00044768"/>
    </source>
</evidence>
<reference evidence="9" key="1">
    <citation type="submission" date="2022-11" db="UniProtKB">
        <authorList>
            <consortium name="WormBaseParasite"/>
        </authorList>
    </citation>
    <scope>IDENTIFICATION</scope>
</reference>
<dbReference type="GO" id="GO:0005634">
    <property type="term" value="C:nucleus"/>
    <property type="evidence" value="ECO:0007669"/>
    <property type="project" value="TreeGrafter"/>
</dbReference>
<dbReference type="GO" id="GO:0003887">
    <property type="term" value="F:DNA-directed DNA polymerase activity"/>
    <property type="evidence" value="ECO:0007669"/>
    <property type="project" value="UniProtKB-KW"/>
</dbReference>
<dbReference type="EC" id="2.7.7.7" evidence="2"/>
<dbReference type="GO" id="GO:0006264">
    <property type="term" value="P:mitochondrial DNA replication"/>
    <property type="evidence" value="ECO:0007669"/>
    <property type="project" value="TreeGrafter"/>
</dbReference>
<dbReference type="Pfam" id="PF03121">
    <property type="entry name" value="Herpes_UL52"/>
    <property type="match status" value="1"/>
</dbReference>
<evidence type="ECO:0000256" key="7">
    <source>
        <dbReference type="ARBA" id="ARBA00047303"/>
    </source>
</evidence>
<dbReference type="InterPro" id="IPR044917">
    <property type="entry name" value="PRIMPOL"/>
</dbReference>
<dbReference type="GO" id="GO:0005759">
    <property type="term" value="C:mitochondrial matrix"/>
    <property type="evidence" value="ECO:0007669"/>
    <property type="project" value="TreeGrafter"/>
</dbReference>
<dbReference type="GO" id="GO:0009411">
    <property type="term" value="P:response to UV"/>
    <property type="evidence" value="ECO:0007669"/>
    <property type="project" value="TreeGrafter"/>
</dbReference>
<evidence type="ECO:0000256" key="2">
    <source>
        <dbReference type="ARBA" id="ARBA00012417"/>
    </source>
</evidence>
<organism evidence="8 9">
    <name type="scientific">Romanomermis culicivorax</name>
    <name type="common">Nematode worm</name>
    <dbReference type="NCBI Taxonomy" id="13658"/>
    <lineage>
        <taxon>Eukaryota</taxon>
        <taxon>Metazoa</taxon>
        <taxon>Ecdysozoa</taxon>
        <taxon>Nematoda</taxon>
        <taxon>Enoplea</taxon>
        <taxon>Dorylaimia</taxon>
        <taxon>Mermithida</taxon>
        <taxon>Mermithoidea</taxon>
        <taxon>Mermithidae</taxon>
        <taxon>Romanomermis</taxon>
    </lineage>
</organism>
<dbReference type="AlphaFoldDB" id="A0A915HRD9"/>
<name>A0A915HRD9_ROMCU</name>
<dbReference type="WBParaSite" id="nRc.2.0.1.t04304-RA">
    <property type="protein sequence ID" value="nRc.2.0.1.t04304-RA"/>
    <property type="gene ID" value="nRc.2.0.1.g04304"/>
</dbReference>
<comment type="similarity">
    <text evidence="1">Belongs to the eukaryotic-type primase small subunit family.</text>
</comment>
<protein>
    <recommendedName>
        <fullName evidence="4">DNA-directed primase/polymerase protein</fullName>
        <ecNumber evidence="6">2.7.7.102</ecNumber>
        <ecNumber evidence="2">2.7.7.7</ecNumber>
    </recommendedName>
</protein>
<keyword evidence="8" id="KW-1185">Reference proteome</keyword>